<evidence type="ECO:0000313" key="1">
    <source>
        <dbReference type="EMBL" id="KAB0566120.1"/>
    </source>
</evidence>
<proteinExistence type="predicted"/>
<comment type="caution">
    <text evidence="1">The sequence shown here is derived from an EMBL/GenBank/DDBJ whole genome shotgun (WGS) entry which is preliminary data.</text>
</comment>
<reference evidence="1" key="1">
    <citation type="submission" date="2019-09" db="EMBL/GenBank/DDBJ databases">
        <title>Draft genome sequences of 48 bacterial type strains from the CCUG.</title>
        <authorList>
            <person name="Tunovic T."/>
            <person name="Pineiro-Iglesias B."/>
            <person name="Unosson C."/>
            <person name="Inganas E."/>
            <person name="Ohlen M."/>
            <person name="Cardew S."/>
            <person name="Jensie-Markopoulos S."/>
            <person name="Salva-Serra F."/>
            <person name="Jaen-Luchoro D."/>
            <person name="Karlsson R."/>
            <person name="Svensson-Stadler L."/>
            <person name="Chun J."/>
            <person name="Moore E."/>
        </authorList>
    </citation>
    <scope>NUCLEOTIDE SEQUENCE</scope>
    <source>
        <strain evidence="1">CCUG 50899</strain>
    </source>
</reference>
<dbReference type="SUPFAM" id="SSF46785">
    <property type="entry name" value="Winged helix' DNA-binding domain"/>
    <property type="match status" value="1"/>
</dbReference>
<protein>
    <submittedName>
        <fullName evidence="1">Uncharacterized protein</fullName>
    </submittedName>
</protein>
<sequence length="118" mass="12952">MRNLTITVNDDWKSALREAASASKAGLANGTYQGETLSFATPQLLLTHFGVRQWAIVHALLLNGSLSDLKLATCDDIDGDTVSDDVEGLVELGVVERDDNGFVFCPFDHIRIDFILER</sequence>
<dbReference type="InterPro" id="IPR036390">
    <property type="entry name" value="WH_DNA-bd_sf"/>
</dbReference>
<name>A0A643ETI6_9HYPH</name>
<accession>A0A643ETI6</accession>
<dbReference type="RefSeq" id="WP_128094917.1">
    <property type="nucleotide sequence ID" value="NZ_JBHEEN010000016.1"/>
</dbReference>
<gene>
    <name evidence="1" type="ORF">F7Q93_22010</name>
</gene>
<dbReference type="EMBL" id="VZPE01000014">
    <property type="protein sequence ID" value="KAB0566120.1"/>
    <property type="molecule type" value="Genomic_DNA"/>
</dbReference>
<dbReference type="Pfam" id="PF25212">
    <property type="entry name" value="HVO_A0114"/>
    <property type="match status" value="1"/>
</dbReference>
<organism evidence="1">
    <name type="scientific">Brucella pituitosa</name>
    <dbReference type="NCBI Taxonomy" id="571256"/>
    <lineage>
        <taxon>Bacteria</taxon>
        <taxon>Pseudomonadati</taxon>
        <taxon>Pseudomonadota</taxon>
        <taxon>Alphaproteobacteria</taxon>
        <taxon>Hyphomicrobiales</taxon>
        <taxon>Brucellaceae</taxon>
        <taxon>Brucella/Ochrobactrum group</taxon>
        <taxon>Brucella</taxon>
    </lineage>
</organism>
<dbReference type="AlphaFoldDB" id="A0A643ETI6"/>